<dbReference type="RefSeq" id="WP_048085458.1">
    <property type="nucleotide sequence ID" value="NZ_CP006933.1"/>
</dbReference>
<organism evidence="1 2">
    <name type="scientific">Methanobacterium formicicum</name>
    <dbReference type="NCBI Taxonomy" id="2162"/>
    <lineage>
        <taxon>Archaea</taxon>
        <taxon>Methanobacteriati</taxon>
        <taxon>Methanobacteriota</taxon>
        <taxon>Methanomada group</taxon>
        <taxon>Methanobacteria</taxon>
        <taxon>Methanobacteriales</taxon>
        <taxon>Methanobacteriaceae</taxon>
        <taxon>Methanobacterium</taxon>
    </lineage>
</organism>
<accession>A0A089ZH16</accession>
<reference evidence="1 2" key="1">
    <citation type="submission" date="2013-12" db="EMBL/GenBank/DDBJ databases">
        <title>The complete genome sequence of Methanobacterium sp. BRM9.</title>
        <authorList>
            <consortium name="Pastoral Greenhouse Gas Research Consortium"/>
            <person name="Kelly W.J."/>
            <person name="Leahy S.C."/>
            <person name="Perry R."/>
            <person name="Li D."/>
            <person name="Altermann E."/>
            <person name="Lambie S.C."/>
            <person name="Attwood G.T."/>
        </authorList>
    </citation>
    <scope>NUCLEOTIDE SEQUENCE [LARGE SCALE GENOMIC DNA]</scope>
    <source>
        <strain evidence="1 2">BRM9</strain>
    </source>
</reference>
<gene>
    <name evidence="1" type="ORF">BRM9_1689</name>
</gene>
<protein>
    <submittedName>
        <fullName evidence="1">Uncharacterized protein</fullName>
    </submittedName>
</protein>
<evidence type="ECO:0000313" key="2">
    <source>
        <dbReference type="Proteomes" id="UP000029661"/>
    </source>
</evidence>
<dbReference type="AlphaFoldDB" id="A0A089ZH16"/>
<sequence length="95" mass="11219">MGIETSEEPIWFYEAKYGKVGEWILVILNITPEKNKILVKSAFSYHNQGDVIDNNKRLNNYLLTEKGRDLIRKHIREMGKFEDFSITFVQNFDGY</sequence>
<proteinExistence type="predicted"/>
<dbReference type="Proteomes" id="UP000029661">
    <property type="component" value="Chromosome"/>
</dbReference>
<evidence type="ECO:0000313" key="1">
    <source>
        <dbReference type="EMBL" id="AIS32500.1"/>
    </source>
</evidence>
<dbReference type="KEGG" id="mfc:BRM9_1689"/>
<dbReference type="GeneID" id="24792853"/>
<dbReference type="EMBL" id="CP006933">
    <property type="protein sequence ID" value="AIS32500.1"/>
    <property type="molecule type" value="Genomic_DNA"/>
</dbReference>
<name>A0A089ZH16_METFO</name>